<sequence>MRIDRYWKQAAAGLLAMMMFMTAGGGMDSFAMTDSQPFKAQGQALTAPDKIIIKDDQDQGQSAQSGQTAPVIQQIQSTNGQAGQSGGSQAAGQANGGQANGGQTAGQANGGQAAGQANAGQTAVSSQAAAASQPVIQAKAQVAQFGEVSTPKTDTSSLFGQGRLTMLANHDTNAQLLSVIIENGEGGLIVVDGGWTNNTEYLLNQIKQKGGHVKAWLITHPDSDHAGALADILYKHNGEITIDGIYYSFHEDSWYAEKDAEVANMVAYLKGAFALVPQDTLHGDIVSGQVIDAGPAKIQVLNKAYKATSDFVNNSSVAYMVSLNGTNVVFLGDLARAGGEMLMADHDLRALKCDVVQLAHHGQNGVDYEVYKALKPSVALWPTPQWLWDNDGGSGAGTGPWLTQETKNWMVRLGIRTSYCIKDGDQVIE</sequence>
<comment type="caution">
    <text evidence="4">The sequence shown here is derived from an EMBL/GenBank/DDBJ whole genome shotgun (WGS) entry which is preliminary data.</text>
</comment>
<evidence type="ECO:0000313" key="5">
    <source>
        <dbReference type="Proteomes" id="UP001454086"/>
    </source>
</evidence>
<gene>
    <name evidence="4" type="ORF">WMQ36_21090</name>
</gene>
<feature type="compositionally biased region" description="Low complexity" evidence="1">
    <location>
        <begin position="78"/>
        <end position="93"/>
    </location>
</feature>
<dbReference type="Pfam" id="PF00753">
    <property type="entry name" value="Lactamase_B"/>
    <property type="match status" value="1"/>
</dbReference>
<dbReference type="Gene3D" id="3.60.15.10">
    <property type="entry name" value="Ribonuclease Z/Hydroxyacylglutathione hydrolase-like"/>
    <property type="match status" value="1"/>
</dbReference>
<evidence type="ECO:0000256" key="2">
    <source>
        <dbReference type="SAM" id="SignalP"/>
    </source>
</evidence>
<accession>A0ABV1DCT9</accession>
<dbReference type="SUPFAM" id="SSF56281">
    <property type="entry name" value="Metallo-hydrolase/oxidoreductase"/>
    <property type="match status" value="1"/>
</dbReference>
<keyword evidence="5" id="KW-1185">Reference proteome</keyword>
<feature type="signal peptide" evidence="2">
    <location>
        <begin position="1"/>
        <end position="23"/>
    </location>
</feature>
<feature type="compositionally biased region" description="Gly residues" evidence="1">
    <location>
        <begin position="94"/>
        <end position="113"/>
    </location>
</feature>
<dbReference type="SMART" id="SM00849">
    <property type="entry name" value="Lactamase_B"/>
    <property type="match status" value="1"/>
</dbReference>
<feature type="region of interest" description="Disordered" evidence="1">
    <location>
        <begin position="78"/>
        <end position="114"/>
    </location>
</feature>
<proteinExistence type="predicted"/>
<evidence type="ECO:0000313" key="4">
    <source>
        <dbReference type="EMBL" id="MEQ2427467.1"/>
    </source>
</evidence>
<feature type="domain" description="Metallo-beta-lactamase" evidence="3">
    <location>
        <begin position="175"/>
        <end position="360"/>
    </location>
</feature>
<dbReference type="InterPro" id="IPR001279">
    <property type="entry name" value="Metallo-B-lactamas"/>
</dbReference>
<evidence type="ECO:0000256" key="1">
    <source>
        <dbReference type="SAM" id="MobiDB-lite"/>
    </source>
</evidence>
<evidence type="ECO:0000259" key="3">
    <source>
        <dbReference type="SMART" id="SM00849"/>
    </source>
</evidence>
<dbReference type="EMBL" id="JBBMFM010000107">
    <property type="protein sequence ID" value="MEQ2427467.1"/>
    <property type="molecule type" value="Genomic_DNA"/>
</dbReference>
<keyword evidence="2" id="KW-0732">Signal</keyword>
<dbReference type="RefSeq" id="WP_040380279.1">
    <property type="nucleotide sequence ID" value="NZ_JBBMFM010000107.1"/>
</dbReference>
<dbReference type="Proteomes" id="UP001454086">
    <property type="component" value="Unassembled WGS sequence"/>
</dbReference>
<dbReference type="InterPro" id="IPR052159">
    <property type="entry name" value="Competence_DNA_uptake"/>
</dbReference>
<dbReference type="InterPro" id="IPR036866">
    <property type="entry name" value="RibonucZ/Hydroxyglut_hydro"/>
</dbReference>
<dbReference type="PANTHER" id="PTHR30619">
    <property type="entry name" value="DNA INTERNALIZATION/COMPETENCE PROTEIN COMEC/REC2"/>
    <property type="match status" value="1"/>
</dbReference>
<name>A0ABV1DCT9_9FIRM</name>
<feature type="chain" id="PRO_5045453451" evidence="2">
    <location>
        <begin position="24"/>
        <end position="429"/>
    </location>
</feature>
<organism evidence="4 5">
    <name type="scientific">Enterocloster hominis</name>
    <name type="common">ex Hitch et al. 2024</name>
    <dbReference type="NCBI Taxonomy" id="1917870"/>
    <lineage>
        <taxon>Bacteria</taxon>
        <taxon>Bacillati</taxon>
        <taxon>Bacillota</taxon>
        <taxon>Clostridia</taxon>
        <taxon>Lachnospirales</taxon>
        <taxon>Lachnospiraceae</taxon>
        <taxon>Enterocloster</taxon>
    </lineage>
</organism>
<dbReference type="PANTHER" id="PTHR30619:SF1">
    <property type="entry name" value="RECOMBINATION PROTEIN 2"/>
    <property type="match status" value="1"/>
</dbReference>
<reference evidence="4 5" key="1">
    <citation type="submission" date="2024-03" db="EMBL/GenBank/DDBJ databases">
        <title>Human intestinal bacterial collection.</title>
        <authorList>
            <person name="Pauvert C."/>
            <person name="Hitch T.C.A."/>
            <person name="Clavel T."/>
        </authorList>
    </citation>
    <scope>NUCLEOTIDE SEQUENCE [LARGE SCALE GENOMIC DNA]</scope>
    <source>
        <strain evidence="4 5">CLA-SR-H021</strain>
    </source>
</reference>
<protein>
    <submittedName>
        <fullName evidence="4">MBL fold metallo-hydrolase</fullName>
    </submittedName>
</protein>